<dbReference type="EnsemblMetazoa" id="GBRI024765-RA">
    <property type="protein sequence ID" value="GBRI024765-PA"/>
    <property type="gene ID" value="GBRI024765"/>
</dbReference>
<keyword evidence="6" id="KW-1185">Reference proteome</keyword>
<dbReference type="GO" id="GO:0031012">
    <property type="term" value="C:extracellular matrix"/>
    <property type="evidence" value="ECO:0007669"/>
    <property type="project" value="TreeGrafter"/>
</dbReference>
<dbReference type="InterPro" id="IPR050328">
    <property type="entry name" value="Dev_Immune_Receptor"/>
</dbReference>
<dbReference type="SUPFAM" id="SSF52058">
    <property type="entry name" value="L domain-like"/>
    <property type="match status" value="1"/>
</dbReference>
<evidence type="ECO:0000313" key="5">
    <source>
        <dbReference type="EnsemblMetazoa" id="GBRI024765-PA"/>
    </source>
</evidence>
<sequence>MAVIITTTNLVQVDALATAVTLATSVVVAAASTTILPQAAFARLLTLDELNELHILDVSHNELCDISESWGISRLRRLRHLNLQYNNISELSGEPLARLLDISELSGEALAGLLDISELSGEALVGLSSLRTVDLSNNHFETLPEGLFAGSNKLREIHLKNNKLYELTKALFHRLEQLLVVDLLANQLTSNHIDNITFANNSLLTVIENTTLTPLVSLEVLMRLDGNRLVTLTVWQLQLPQFKQLRTISLGLNQWSCRCKFFQEMTSIILMFFFGLILTDKFAMKQKK</sequence>
<protein>
    <recommendedName>
        <fullName evidence="7">LRRCT domain-containing protein</fullName>
    </recommendedName>
</protein>
<dbReference type="PROSITE" id="PS51450">
    <property type="entry name" value="LRR"/>
    <property type="match status" value="1"/>
</dbReference>
<dbReference type="Pfam" id="PF00560">
    <property type="entry name" value="LRR_1"/>
    <property type="match status" value="1"/>
</dbReference>
<dbReference type="SMART" id="SM00369">
    <property type="entry name" value="LRR_TYP"/>
    <property type="match status" value="5"/>
</dbReference>
<dbReference type="STRING" id="37001.A0A1A9WM84"/>
<evidence type="ECO:0000256" key="2">
    <source>
        <dbReference type="ARBA" id="ARBA00022729"/>
    </source>
</evidence>
<keyword evidence="1" id="KW-0433">Leucine-rich repeat</keyword>
<keyword evidence="3" id="KW-0677">Repeat</keyword>
<dbReference type="PANTHER" id="PTHR24373:SF370">
    <property type="entry name" value="FISH-LIPS, ISOFORM E"/>
    <property type="match status" value="1"/>
</dbReference>
<dbReference type="InterPro" id="IPR001611">
    <property type="entry name" value="Leu-rich_rpt"/>
</dbReference>
<keyword evidence="4" id="KW-0472">Membrane</keyword>
<dbReference type="InterPro" id="IPR032675">
    <property type="entry name" value="LRR_dom_sf"/>
</dbReference>
<evidence type="ECO:0008006" key="7">
    <source>
        <dbReference type="Google" id="ProtNLM"/>
    </source>
</evidence>
<name>A0A1A9WM84_9MUSC</name>
<dbReference type="PANTHER" id="PTHR24373">
    <property type="entry name" value="SLIT RELATED LEUCINE-RICH REPEAT NEURONAL PROTEIN"/>
    <property type="match status" value="1"/>
</dbReference>
<evidence type="ECO:0000256" key="3">
    <source>
        <dbReference type="ARBA" id="ARBA00022737"/>
    </source>
</evidence>
<reference evidence="5" key="2">
    <citation type="submission" date="2020-05" db="UniProtKB">
        <authorList>
            <consortium name="EnsemblMetazoa"/>
        </authorList>
    </citation>
    <scope>IDENTIFICATION</scope>
    <source>
        <strain evidence="5">IAEA</strain>
    </source>
</reference>
<organism evidence="5 6">
    <name type="scientific">Glossina brevipalpis</name>
    <dbReference type="NCBI Taxonomy" id="37001"/>
    <lineage>
        <taxon>Eukaryota</taxon>
        <taxon>Metazoa</taxon>
        <taxon>Ecdysozoa</taxon>
        <taxon>Arthropoda</taxon>
        <taxon>Hexapoda</taxon>
        <taxon>Insecta</taxon>
        <taxon>Pterygota</taxon>
        <taxon>Neoptera</taxon>
        <taxon>Endopterygota</taxon>
        <taxon>Diptera</taxon>
        <taxon>Brachycera</taxon>
        <taxon>Muscomorpha</taxon>
        <taxon>Hippoboscoidea</taxon>
        <taxon>Glossinidae</taxon>
        <taxon>Glossina</taxon>
    </lineage>
</organism>
<dbReference type="InterPro" id="IPR003591">
    <property type="entry name" value="Leu-rich_rpt_typical-subtyp"/>
</dbReference>
<evidence type="ECO:0000313" key="6">
    <source>
        <dbReference type="Proteomes" id="UP000091820"/>
    </source>
</evidence>
<dbReference type="Pfam" id="PF13855">
    <property type="entry name" value="LRR_8"/>
    <property type="match status" value="1"/>
</dbReference>
<evidence type="ECO:0000256" key="4">
    <source>
        <dbReference type="SAM" id="Phobius"/>
    </source>
</evidence>
<keyword evidence="2" id="KW-0732">Signal</keyword>
<proteinExistence type="predicted"/>
<keyword evidence="4" id="KW-0812">Transmembrane</keyword>
<accession>A0A1A9WM84</accession>
<feature type="transmembrane region" description="Helical" evidence="4">
    <location>
        <begin position="261"/>
        <end position="279"/>
    </location>
</feature>
<reference evidence="6" key="1">
    <citation type="submission" date="2014-03" db="EMBL/GenBank/DDBJ databases">
        <authorList>
            <person name="Aksoy S."/>
            <person name="Warren W."/>
            <person name="Wilson R.K."/>
        </authorList>
    </citation>
    <scope>NUCLEOTIDE SEQUENCE [LARGE SCALE GENOMIC DNA]</scope>
    <source>
        <strain evidence="6">IAEA</strain>
    </source>
</reference>
<dbReference type="VEuPathDB" id="VectorBase:GBRI024765"/>
<evidence type="ECO:0000256" key="1">
    <source>
        <dbReference type="ARBA" id="ARBA00022614"/>
    </source>
</evidence>
<keyword evidence="4" id="KW-1133">Transmembrane helix</keyword>
<dbReference type="AlphaFoldDB" id="A0A1A9WM84"/>
<dbReference type="GO" id="GO:0005615">
    <property type="term" value="C:extracellular space"/>
    <property type="evidence" value="ECO:0007669"/>
    <property type="project" value="TreeGrafter"/>
</dbReference>
<dbReference type="Proteomes" id="UP000091820">
    <property type="component" value="Unassembled WGS sequence"/>
</dbReference>
<dbReference type="Gene3D" id="3.80.10.10">
    <property type="entry name" value="Ribonuclease Inhibitor"/>
    <property type="match status" value="3"/>
</dbReference>